<protein>
    <submittedName>
        <fullName evidence="1">Uncharacterized protein</fullName>
    </submittedName>
</protein>
<sequence>MPLPAADMGDTMKKLSDIISSLHIHFASYCKQNCNHCGEEGHLFIYCLALSAPEAKASTSEAKPPKTNSSKPKKEANASSTKDETYLEESLAAVRSNVAQKHCLSQIVHPYSTPGKTKGSELLKSESANHKNHVAGDQPQQQNQHDVPPQEPAAEPYGVSMDEEDDTYNEAPTIKVQKSLALKTSRQKSQQTKKSKTKPAVTLAVVKPPKFNVLKTLMDTQVPISLST</sequence>
<accession>A0ACC2RU00</accession>
<evidence type="ECO:0000313" key="1">
    <source>
        <dbReference type="EMBL" id="KAJ9053566.1"/>
    </source>
</evidence>
<reference evidence="1" key="1">
    <citation type="submission" date="2022-04" db="EMBL/GenBank/DDBJ databases">
        <title>Genome of the entomopathogenic fungus Entomophthora muscae.</title>
        <authorList>
            <person name="Elya C."/>
            <person name="Lovett B.R."/>
            <person name="Lee E."/>
            <person name="Macias A.M."/>
            <person name="Hajek A.E."/>
            <person name="De Bivort B.L."/>
            <person name="Kasson M.T."/>
            <person name="De Fine Licht H.H."/>
            <person name="Stajich J.E."/>
        </authorList>
    </citation>
    <scope>NUCLEOTIDE SEQUENCE</scope>
    <source>
        <strain evidence="1">Berkeley</strain>
    </source>
</reference>
<comment type="caution">
    <text evidence="1">The sequence shown here is derived from an EMBL/GenBank/DDBJ whole genome shotgun (WGS) entry which is preliminary data.</text>
</comment>
<keyword evidence="2" id="KW-1185">Reference proteome</keyword>
<dbReference type="EMBL" id="QTSX02006507">
    <property type="protein sequence ID" value="KAJ9053566.1"/>
    <property type="molecule type" value="Genomic_DNA"/>
</dbReference>
<gene>
    <name evidence="1" type="ORF">DSO57_1022954</name>
</gene>
<organism evidence="1 2">
    <name type="scientific">Entomophthora muscae</name>
    <dbReference type="NCBI Taxonomy" id="34485"/>
    <lineage>
        <taxon>Eukaryota</taxon>
        <taxon>Fungi</taxon>
        <taxon>Fungi incertae sedis</taxon>
        <taxon>Zoopagomycota</taxon>
        <taxon>Entomophthoromycotina</taxon>
        <taxon>Entomophthoromycetes</taxon>
        <taxon>Entomophthorales</taxon>
        <taxon>Entomophthoraceae</taxon>
        <taxon>Entomophthora</taxon>
    </lineage>
</organism>
<proteinExistence type="predicted"/>
<name>A0ACC2RU00_9FUNG</name>
<evidence type="ECO:0000313" key="2">
    <source>
        <dbReference type="Proteomes" id="UP001165960"/>
    </source>
</evidence>
<dbReference type="Proteomes" id="UP001165960">
    <property type="component" value="Unassembled WGS sequence"/>
</dbReference>